<feature type="transmembrane region" description="Helical" evidence="1">
    <location>
        <begin position="70"/>
        <end position="89"/>
    </location>
</feature>
<dbReference type="AlphaFoldDB" id="A0A3P7NSN3"/>
<dbReference type="InterPro" id="IPR025495">
    <property type="entry name" value="DUF4386"/>
</dbReference>
<evidence type="ECO:0000313" key="3">
    <source>
        <dbReference type="Proteomes" id="UP000279029"/>
    </source>
</evidence>
<evidence type="ECO:0000256" key="1">
    <source>
        <dbReference type="SAM" id="Phobius"/>
    </source>
</evidence>
<dbReference type="OrthoDB" id="346093at2"/>
<protein>
    <recommendedName>
        <fullName evidence="4">DUF4386 domain-containing protein</fullName>
    </recommendedName>
</protein>
<name>A0A3P7NSN3_9FIRM</name>
<dbReference type="KEGG" id="cbar:PATL70BA_0346"/>
<feature type="transmembrane region" description="Helical" evidence="1">
    <location>
        <begin position="213"/>
        <end position="233"/>
    </location>
</feature>
<feature type="transmembrane region" description="Helical" evidence="1">
    <location>
        <begin position="188"/>
        <end position="207"/>
    </location>
</feature>
<feature type="transmembrane region" description="Helical" evidence="1">
    <location>
        <begin position="96"/>
        <end position="114"/>
    </location>
</feature>
<dbReference type="RefSeq" id="WP_125135748.1">
    <property type="nucleotide sequence ID" value="NZ_LR130778.1"/>
</dbReference>
<keyword evidence="1" id="KW-0472">Membrane</keyword>
<dbReference type="EMBL" id="LR130778">
    <property type="protein sequence ID" value="VDN46194.1"/>
    <property type="molecule type" value="Genomic_DNA"/>
</dbReference>
<sequence length="246" mass="27189">MENKDFNEKQWKKIYLMGGIAALAAFGVTLFDIIFGTISSSNVTDLPQTAIERFAEFHNNWFMGLYHLDFVNLILSFIMILVYFGLFAVHRKKRAPYASVALIISIVGVIIFVSNNTALSMLDLSNKYFRETDEIQKMYLASAGEALLVRGEHGGFGVFIGFCMSTFSSLCLSLVMLNGGVFGKKTSYIGIIGYSLLLIYVVLVTFVPLVQEFAVIMATPGGILALIWLILVAKTLINMGMSIENG</sequence>
<keyword evidence="1" id="KW-0812">Transmembrane</keyword>
<evidence type="ECO:0000313" key="2">
    <source>
        <dbReference type="EMBL" id="VDN46194.1"/>
    </source>
</evidence>
<organism evidence="2 3">
    <name type="scientific">Petrocella atlantisensis</name>
    <dbReference type="NCBI Taxonomy" id="2173034"/>
    <lineage>
        <taxon>Bacteria</taxon>
        <taxon>Bacillati</taxon>
        <taxon>Bacillota</taxon>
        <taxon>Clostridia</taxon>
        <taxon>Lachnospirales</taxon>
        <taxon>Vallitaleaceae</taxon>
        <taxon>Petrocella</taxon>
    </lineage>
</organism>
<evidence type="ECO:0008006" key="4">
    <source>
        <dbReference type="Google" id="ProtNLM"/>
    </source>
</evidence>
<feature type="transmembrane region" description="Helical" evidence="1">
    <location>
        <begin position="156"/>
        <end position="176"/>
    </location>
</feature>
<keyword evidence="1" id="KW-1133">Transmembrane helix</keyword>
<accession>A0A3P7NSN3</accession>
<feature type="transmembrane region" description="Helical" evidence="1">
    <location>
        <begin position="14"/>
        <end position="38"/>
    </location>
</feature>
<keyword evidence="3" id="KW-1185">Reference proteome</keyword>
<dbReference type="Proteomes" id="UP000279029">
    <property type="component" value="Chromosome"/>
</dbReference>
<proteinExistence type="predicted"/>
<dbReference type="Pfam" id="PF14329">
    <property type="entry name" value="DUF4386"/>
    <property type="match status" value="1"/>
</dbReference>
<gene>
    <name evidence="2" type="ORF">PATL70BA_0346</name>
</gene>
<reference evidence="2 3" key="1">
    <citation type="submission" date="2018-09" db="EMBL/GenBank/DDBJ databases">
        <authorList>
            <person name="Postec A."/>
        </authorList>
    </citation>
    <scope>NUCLEOTIDE SEQUENCE [LARGE SCALE GENOMIC DNA]</scope>
    <source>
        <strain evidence="2">70B-A</strain>
    </source>
</reference>